<evidence type="ECO:0000313" key="2">
    <source>
        <dbReference type="Proteomes" id="UP001171916"/>
    </source>
</evidence>
<gene>
    <name evidence="1" type="ORF">QVH07_10250</name>
</gene>
<dbReference type="Proteomes" id="UP001171916">
    <property type="component" value="Unassembled WGS sequence"/>
</dbReference>
<protein>
    <submittedName>
        <fullName evidence="1">Uncharacterized protein</fullName>
    </submittedName>
</protein>
<accession>A0ABT7YDC4</accession>
<reference evidence="1" key="1">
    <citation type="submission" date="2023-06" db="EMBL/GenBank/DDBJ databases">
        <title>Robiginitalea aurantiacus sp. nov. and Algoriphagus sediminis sp. nov., isolated from coastal sediment.</title>
        <authorList>
            <person name="Zhou Z.Y."/>
            <person name="An J."/>
            <person name="Jia Y.W."/>
            <person name="Du Z.J."/>
        </authorList>
    </citation>
    <scope>NUCLEOTIDE SEQUENCE</scope>
    <source>
        <strain evidence="1">C2-7</strain>
    </source>
</reference>
<proteinExistence type="predicted"/>
<sequence>MIVRDDAGMIVLDRSIEGGREPNSIYGVTSPGQPGNWTVTILLTSFIGDGSYSLSEGD</sequence>
<keyword evidence="2" id="KW-1185">Reference proteome</keyword>
<evidence type="ECO:0000313" key="1">
    <source>
        <dbReference type="EMBL" id="MDN3204532.1"/>
    </source>
</evidence>
<organism evidence="1 2">
    <name type="scientific">Algoriphagus sediminis</name>
    <dbReference type="NCBI Taxonomy" id="3057113"/>
    <lineage>
        <taxon>Bacteria</taxon>
        <taxon>Pseudomonadati</taxon>
        <taxon>Bacteroidota</taxon>
        <taxon>Cytophagia</taxon>
        <taxon>Cytophagales</taxon>
        <taxon>Cyclobacteriaceae</taxon>
        <taxon>Algoriphagus</taxon>
    </lineage>
</organism>
<name>A0ABT7YDC4_9BACT</name>
<comment type="caution">
    <text evidence="1">The sequence shown here is derived from an EMBL/GenBank/DDBJ whole genome shotgun (WGS) entry which is preliminary data.</text>
</comment>
<dbReference type="RefSeq" id="WP_290000135.1">
    <property type="nucleotide sequence ID" value="NZ_JAUEPH010000004.1"/>
</dbReference>
<dbReference type="EMBL" id="JAUEPH010000004">
    <property type="protein sequence ID" value="MDN3204532.1"/>
    <property type="molecule type" value="Genomic_DNA"/>
</dbReference>